<dbReference type="Proteomes" id="UP000076154">
    <property type="component" value="Unassembled WGS sequence"/>
</dbReference>
<gene>
    <name evidence="10" type="primary">Capn9_1</name>
    <name evidence="10" type="ORF">Hypma_003584</name>
</gene>
<evidence type="ECO:0000256" key="6">
    <source>
        <dbReference type="PROSITE-ProRule" id="PRU00239"/>
    </source>
</evidence>
<evidence type="ECO:0000259" key="9">
    <source>
        <dbReference type="PROSITE" id="PS50203"/>
    </source>
</evidence>
<comment type="similarity">
    <text evidence="1">Belongs to the peptidase C2 family.</text>
</comment>
<keyword evidence="3 6" id="KW-0378">Hydrolase</keyword>
<feature type="active site" evidence="5 6">
    <location>
        <position position="426"/>
    </location>
</feature>
<proteinExistence type="inferred from homology"/>
<feature type="active site" evidence="5 6">
    <location>
        <position position="406"/>
    </location>
</feature>
<evidence type="ECO:0000256" key="3">
    <source>
        <dbReference type="ARBA" id="ARBA00022801"/>
    </source>
</evidence>
<keyword evidence="11" id="KW-1185">Reference proteome</keyword>
<feature type="compositionally biased region" description="Basic and acidic residues" evidence="8">
    <location>
        <begin position="724"/>
        <end position="733"/>
    </location>
</feature>
<dbReference type="InterPro" id="IPR001300">
    <property type="entry name" value="Peptidase_C2_calpain_cat"/>
</dbReference>
<dbReference type="CDD" id="cd00044">
    <property type="entry name" value="CysPc"/>
    <property type="match status" value="1"/>
</dbReference>
<dbReference type="Gene3D" id="3.90.70.10">
    <property type="entry name" value="Cysteine proteinases"/>
    <property type="match status" value="1"/>
</dbReference>
<feature type="region of interest" description="Disordered" evidence="8">
    <location>
        <begin position="595"/>
        <end position="619"/>
    </location>
</feature>
<dbReference type="PRINTS" id="PR00704">
    <property type="entry name" value="CALPAIN"/>
</dbReference>
<evidence type="ECO:0000313" key="11">
    <source>
        <dbReference type="Proteomes" id="UP000076154"/>
    </source>
</evidence>
<feature type="active site" evidence="5 6">
    <location>
        <position position="219"/>
    </location>
</feature>
<accession>A0A369J1Y1</accession>
<dbReference type="PANTHER" id="PTHR10183">
    <property type="entry name" value="CALPAIN"/>
    <property type="match status" value="1"/>
</dbReference>
<keyword evidence="7" id="KW-0175">Coiled coil</keyword>
<dbReference type="InParanoid" id="A0A369J1Y1"/>
<evidence type="ECO:0000256" key="7">
    <source>
        <dbReference type="SAM" id="Coils"/>
    </source>
</evidence>
<feature type="region of interest" description="Disordered" evidence="8">
    <location>
        <begin position="97"/>
        <end position="121"/>
    </location>
</feature>
<evidence type="ECO:0000256" key="1">
    <source>
        <dbReference type="ARBA" id="ARBA00007623"/>
    </source>
</evidence>
<evidence type="ECO:0000256" key="5">
    <source>
        <dbReference type="PIRSR" id="PIRSR622684-1"/>
    </source>
</evidence>
<dbReference type="PROSITE" id="PS50203">
    <property type="entry name" value="CALPAIN_CAT"/>
    <property type="match status" value="1"/>
</dbReference>
<feature type="compositionally biased region" description="Polar residues" evidence="8">
    <location>
        <begin position="661"/>
        <end position="673"/>
    </location>
</feature>
<keyword evidence="4 6" id="KW-0788">Thiol protease</keyword>
<evidence type="ECO:0000313" key="10">
    <source>
        <dbReference type="EMBL" id="RDB16001.1"/>
    </source>
</evidence>
<dbReference type="SMART" id="SM00230">
    <property type="entry name" value="CysPc"/>
    <property type="match status" value="1"/>
</dbReference>
<feature type="compositionally biased region" description="Basic and acidic residues" evidence="8">
    <location>
        <begin position="675"/>
        <end position="685"/>
    </location>
</feature>
<dbReference type="AlphaFoldDB" id="A0A369J1Y1"/>
<feature type="compositionally biased region" description="Polar residues" evidence="8">
    <location>
        <begin position="108"/>
        <end position="121"/>
    </location>
</feature>
<dbReference type="GO" id="GO:0004198">
    <property type="term" value="F:calcium-dependent cysteine-type endopeptidase activity"/>
    <property type="evidence" value="ECO:0007669"/>
    <property type="project" value="InterPro"/>
</dbReference>
<dbReference type="SUPFAM" id="SSF54001">
    <property type="entry name" value="Cysteine proteinases"/>
    <property type="match status" value="1"/>
</dbReference>
<organism evidence="10 11">
    <name type="scientific">Hypsizygus marmoreus</name>
    <name type="common">White beech mushroom</name>
    <name type="synonym">Agaricus marmoreus</name>
    <dbReference type="NCBI Taxonomy" id="39966"/>
    <lineage>
        <taxon>Eukaryota</taxon>
        <taxon>Fungi</taxon>
        <taxon>Dikarya</taxon>
        <taxon>Basidiomycota</taxon>
        <taxon>Agaricomycotina</taxon>
        <taxon>Agaricomycetes</taxon>
        <taxon>Agaricomycetidae</taxon>
        <taxon>Agaricales</taxon>
        <taxon>Tricholomatineae</taxon>
        <taxon>Lyophyllaceae</taxon>
        <taxon>Hypsizygus</taxon>
    </lineage>
</organism>
<evidence type="ECO:0000256" key="8">
    <source>
        <dbReference type="SAM" id="MobiDB-lite"/>
    </source>
</evidence>
<sequence>MIGAPRSFRYIHERQKVENRRFVSYRGICVQIRIVLFEDYTGAYLMRQRKLVGPLPMALDSQVHPFLDEGFSERQKSIFGNVSAQRRYKIISKMANKKQKKARRAQQDTASDTPLSSQASFPQEDKLGGLLVTNELEKALEECQKNVARISRDCRQKNRKFRDIEFDLETDFQRCLHGLSQPCYSPSDVQRVTQIFDMPSFFIDGADSNDIAQGAIGDCWFVSALATMASAKGLVEKFCVARDEQVGVYGFIFFRDTAWVVVIIDDLLFTSIPKFEELRIEERALYHDDKDTYNQSARKHGNSLYFARSGTNGETWVPLIEKAYAKLHGNYAALHGGFTGEAIEDLTGGVTSFIHTKDILDPDNFWNHELLLIAKRDRLFGCSFKTLNFLRSGDASVTVNGLVGGHAYSVLKAVEYNGKRFVVLRNPWGQSEWTGPWSDGSKQWSREWLSALDVLDHEFGNDGQFVMEYKDFLANWEQIDRTLLFDSSWAMSSQWLKVTPRSYPSAWSFGDVSFTISLPAASPIVIVLSKLDDRYFKPISGSSTWSFDFIVYRKGEIEPVTSSTGSSFSRRSVNAEISLEAGDYVVHVRLDYEPLGPSPNTSSERTRSRIQTEKAKSESIASNFNKEVNAEYLPIPLEVLAGQDLSELETKAAAATKVLSPDQTVTKASSPAQANEKEKGEEHSDSGSSANDDGKEHVVKTPSPSKDNREEDGWESESNAGGDGKVKNDEKDPANISKGWPVDVLTYEDDDDEEEEVIFLGLRVYSKKNAPAVVGGQLRHGAATSFAGLALTGL</sequence>
<evidence type="ECO:0000256" key="4">
    <source>
        <dbReference type="ARBA" id="ARBA00022807"/>
    </source>
</evidence>
<dbReference type="InterPro" id="IPR038765">
    <property type="entry name" value="Papain-like_cys_pep_sf"/>
</dbReference>
<feature type="region of interest" description="Disordered" evidence="8">
    <location>
        <begin position="659"/>
        <end position="740"/>
    </location>
</feature>
<feature type="compositionally biased region" description="Basic and acidic residues" evidence="8">
    <location>
        <begin position="604"/>
        <end position="617"/>
    </location>
</feature>
<reference evidence="10" key="1">
    <citation type="submission" date="2018-04" db="EMBL/GenBank/DDBJ databases">
        <title>Whole genome sequencing of Hypsizygus marmoreus.</title>
        <authorList>
            <person name="Choi I.-G."/>
            <person name="Min B."/>
            <person name="Kim J.-G."/>
            <person name="Kim S."/>
            <person name="Oh Y.-L."/>
            <person name="Kong W.-S."/>
            <person name="Park H."/>
            <person name="Jeong J."/>
            <person name="Song E.-S."/>
        </authorList>
    </citation>
    <scope>NUCLEOTIDE SEQUENCE [LARGE SCALE GENOMIC DNA]</scope>
    <source>
        <strain evidence="10">51987-8</strain>
    </source>
</reference>
<evidence type="ECO:0000256" key="2">
    <source>
        <dbReference type="ARBA" id="ARBA00022670"/>
    </source>
</evidence>
<feature type="domain" description="Calpain catalytic" evidence="9">
    <location>
        <begin position="190"/>
        <end position="485"/>
    </location>
</feature>
<name>A0A369J1Y1_HYPMA</name>
<dbReference type="PANTHER" id="PTHR10183:SF379">
    <property type="entry name" value="CALPAIN-5"/>
    <property type="match status" value="1"/>
</dbReference>
<dbReference type="InterPro" id="IPR000169">
    <property type="entry name" value="Pept_cys_AS"/>
</dbReference>
<dbReference type="EMBL" id="LUEZ02000137">
    <property type="protein sequence ID" value="RDB16001.1"/>
    <property type="molecule type" value="Genomic_DNA"/>
</dbReference>
<dbReference type="InterPro" id="IPR022684">
    <property type="entry name" value="Calpain_cysteine_protease"/>
</dbReference>
<dbReference type="GO" id="GO:0006508">
    <property type="term" value="P:proteolysis"/>
    <property type="evidence" value="ECO:0007669"/>
    <property type="project" value="UniProtKB-KW"/>
</dbReference>
<dbReference type="STRING" id="39966.A0A369J1Y1"/>
<protein>
    <submittedName>
        <fullName evidence="10">Calpain-9</fullName>
    </submittedName>
</protein>
<feature type="coiled-coil region" evidence="7">
    <location>
        <begin position="133"/>
        <end position="160"/>
    </location>
</feature>
<comment type="caution">
    <text evidence="10">The sequence shown here is derived from an EMBL/GenBank/DDBJ whole genome shotgun (WGS) entry which is preliminary data.</text>
</comment>
<dbReference type="Pfam" id="PF00648">
    <property type="entry name" value="Peptidase_C2"/>
    <property type="match status" value="1"/>
</dbReference>
<dbReference type="PROSITE" id="PS00139">
    <property type="entry name" value="THIOL_PROTEASE_CYS"/>
    <property type="match status" value="1"/>
</dbReference>
<dbReference type="OrthoDB" id="424753at2759"/>
<keyword evidence="2 6" id="KW-0645">Protease</keyword>